<comment type="caution">
    <text evidence="4">The sequence shown here is derived from an EMBL/GenBank/DDBJ whole genome shotgun (WGS) entry which is preliminary data.</text>
</comment>
<dbReference type="AlphaFoldDB" id="A0AAD8CRH2"/>
<dbReference type="PRINTS" id="PR00320">
    <property type="entry name" value="GPROTEINBRPT"/>
</dbReference>
<dbReference type="InterPro" id="IPR036322">
    <property type="entry name" value="WD40_repeat_dom_sf"/>
</dbReference>
<reference evidence="4" key="1">
    <citation type="submission" date="2022-02" db="EMBL/GenBank/DDBJ databases">
        <title>Atlantic sturgeon de novo genome assembly.</title>
        <authorList>
            <person name="Stock M."/>
            <person name="Klopp C."/>
            <person name="Guiguen Y."/>
            <person name="Cabau C."/>
            <person name="Parinello H."/>
            <person name="Santidrian Yebra-Pimentel E."/>
            <person name="Kuhl H."/>
            <person name="Dirks R.P."/>
            <person name="Guessner J."/>
            <person name="Wuertz S."/>
            <person name="Du K."/>
            <person name="Schartl M."/>
        </authorList>
    </citation>
    <scope>NUCLEOTIDE SEQUENCE</scope>
    <source>
        <strain evidence="4">STURGEONOMICS-FGT-2020</strain>
        <tissue evidence="4">Whole blood</tissue>
    </source>
</reference>
<keyword evidence="5" id="KW-1185">Reference proteome</keyword>
<gene>
    <name evidence="4" type="primary">Wdr31</name>
    <name evidence="4" type="ORF">AOXY_G26690</name>
</gene>
<dbReference type="CDD" id="cd00200">
    <property type="entry name" value="WD40"/>
    <property type="match status" value="1"/>
</dbReference>
<dbReference type="Proteomes" id="UP001230051">
    <property type="component" value="Unassembled WGS sequence"/>
</dbReference>
<dbReference type="InterPro" id="IPR019775">
    <property type="entry name" value="WD40_repeat_CS"/>
</dbReference>
<proteinExistence type="predicted"/>
<dbReference type="PANTHER" id="PTHR19869:SF1">
    <property type="entry name" value="WD REPEAT-CONTAINING PROTEIN 31"/>
    <property type="match status" value="1"/>
</dbReference>
<feature type="repeat" description="WD" evidence="3">
    <location>
        <begin position="167"/>
        <end position="201"/>
    </location>
</feature>
<sequence length="343" mass="37251">MGTLQSKARRSTSIYRAVSAVEERTPGQKVVRYSSAHSDAVTSVATLNSDLCVSGGLDKTVVVYNWKSGCMQHTFQGHTRDVTKVACSYNSRTLFSASRDKTALMWTLDSDATPVQQFSGHDLVVNGLAVSQDGSLLCTGSRDNSLCLWDVETGECLRKTSISRNLVTHLCWIPEDRCIVQTSEDKMIRIWDSRELQVAHIFPPKNYIQMHCDVSQDGHYCLTSSNGFGGQGCEATLWDLRQTGRMVCEYRGHQQSTACCLFLPSTLTASPLIGTSSHDCCVKIWNRDTAACLATLSLDGSGPLSSLAAGDAASLLCASFNTGIHLLRVTSSGGLELREVAGF</sequence>
<evidence type="ECO:0000313" key="5">
    <source>
        <dbReference type="Proteomes" id="UP001230051"/>
    </source>
</evidence>
<dbReference type="PROSITE" id="PS00678">
    <property type="entry name" value="WD_REPEATS_1"/>
    <property type="match status" value="1"/>
</dbReference>
<dbReference type="PROSITE" id="PS50082">
    <property type="entry name" value="WD_REPEATS_2"/>
    <property type="match status" value="3"/>
</dbReference>
<dbReference type="Pfam" id="PF00400">
    <property type="entry name" value="WD40"/>
    <property type="match status" value="5"/>
</dbReference>
<keyword evidence="1 3" id="KW-0853">WD repeat</keyword>
<evidence type="ECO:0000256" key="3">
    <source>
        <dbReference type="PROSITE-ProRule" id="PRU00221"/>
    </source>
</evidence>
<feature type="repeat" description="WD" evidence="3">
    <location>
        <begin position="118"/>
        <end position="159"/>
    </location>
</feature>
<dbReference type="SUPFAM" id="SSF50978">
    <property type="entry name" value="WD40 repeat-like"/>
    <property type="match status" value="1"/>
</dbReference>
<dbReference type="InterPro" id="IPR020472">
    <property type="entry name" value="WD40_PAC1"/>
</dbReference>
<name>A0AAD8CRH2_ACIOX</name>
<feature type="repeat" description="WD" evidence="3">
    <location>
        <begin position="75"/>
        <end position="116"/>
    </location>
</feature>
<dbReference type="InterPro" id="IPR001680">
    <property type="entry name" value="WD40_rpt"/>
</dbReference>
<dbReference type="PROSITE" id="PS50294">
    <property type="entry name" value="WD_REPEATS_REGION"/>
    <property type="match status" value="2"/>
</dbReference>
<accession>A0AAD8CRH2</accession>
<dbReference type="InterPro" id="IPR040066">
    <property type="entry name" value="WDR31"/>
</dbReference>
<organism evidence="4 5">
    <name type="scientific">Acipenser oxyrinchus oxyrinchus</name>
    <dbReference type="NCBI Taxonomy" id="40147"/>
    <lineage>
        <taxon>Eukaryota</taxon>
        <taxon>Metazoa</taxon>
        <taxon>Chordata</taxon>
        <taxon>Craniata</taxon>
        <taxon>Vertebrata</taxon>
        <taxon>Euteleostomi</taxon>
        <taxon>Actinopterygii</taxon>
        <taxon>Chondrostei</taxon>
        <taxon>Acipenseriformes</taxon>
        <taxon>Acipenseridae</taxon>
        <taxon>Acipenser</taxon>
    </lineage>
</organism>
<dbReference type="EMBL" id="JAGXEW010000029">
    <property type="protein sequence ID" value="KAK1155844.1"/>
    <property type="molecule type" value="Genomic_DNA"/>
</dbReference>
<evidence type="ECO:0000256" key="2">
    <source>
        <dbReference type="ARBA" id="ARBA00022737"/>
    </source>
</evidence>
<keyword evidence="2" id="KW-0677">Repeat</keyword>
<dbReference type="InterPro" id="IPR015943">
    <property type="entry name" value="WD40/YVTN_repeat-like_dom_sf"/>
</dbReference>
<protein>
    <submittedName>
        <fullName evidence="4">WD repeat-containing protein 31-like</fullName>
    </submittedName>
</protein>
<dbReference type="PANTHER" id="PTHR19869">
    <property type="entry name" value="SPERMATID WD-REPEAT PROTEIN"/>
    <property type="match status" value="1"/>
</dbReference>
<dbReference type="Gene3D" id="2.130.10.10">
    <property type="entry name" value="YVTN repeat-like/Quinoprotein amine dehydrogenase"/>
    <property type="match status" value="3"/>
</dbReference>
<evidence type="ECO:0000256" key="1">
    <source>
        <dbReference type="ARBA" id="ARBA00022574"/>
    </source>
</evidence>
<dbReference type="SMART" id="SM00320">
    <property type="entry name" value="WD40"/>
    <property type="match status" value="5"/>
</dbReference>
<evidence type="ECO:0000313" key="4">
    <source>
        <dbReference type="EMBL" id="KAK1155844.1"/>
    </source>
</evidence>